<dbReference type="PANTHER" id="PTHR37299:SF4">
    <property type="entry name" value="TRANSCRIPTIONAL REGULATOR"/>
    <property type="match status" value="1"/>
</dbReference>
<accession>A0A7G9FK79</accession>
<dbReference type="AlphaFoldDB" id="A0A7G9FK79"/>
<proteinExistence type="predicted"/>
<evidence type="ECO:0000313" key="2">
    <source>
        <dbReference type="EMBL" id="QNL98960.1"/>
    </source>
</evidence>
<sequence>MKEMGDANKITGYGEHRELYRISTDEILYFEAVGEKVFAYTEQEIYEIKNRLYQIEEKVNSYDFTRASKSMLVNTDRISSIASISGSRGKIMMDNGEAVIASRMYYKPLLSSMKWKKIS</sequence>
<dbReference type="GO" id="GO:0003677">
    <property type="term" value="F:DNA binding"/>
    <property type="evidence" value="ECO:0007669"/>
    <property type="project" value="UniProtKB-KW"/>
</dbReference>
<keyword evidence="2" id="KW-0238">DNA-binding</keyword>
<feature type="domain" description="HTH LytTR-type" evidence="1">
    <location>
        <begin position="16"/>
        <end position="115"/>
    </location>
</feature>
<protein>
    <submittedName>
        <fullName evidence="2">LytTR family transcriptional regulator DNA-binding domain-containing protein</fullName>
    </submittedName>
</protein>
<dbReference type="Gene3D" id="2.40.50.1020">
    <property type="entry name" value="LytTr DNA-binding domain"/>
    <property type="match status" value="1"/>
</dbReference>
<dbReference type="PROSITE" id="PS50930">
    <property type="entry name" value="HTH_LYTTR"/>
    <property type="match status" value="1"/>
</dbReference>
<dbReference type="Proteomes" id="UP000515819">
    <property type="component" value="Chromosome"/>
</dbReference>
<gene>
    <name evidence="2" type="ORF">H9Q76_09420</name>
</gene>
<dbReference type="Pfam" id="PF04397">
    <property type="entry name" value="LytTR"/>
    <property type="match status" value="1"/>
</dbReference>
<dbReference type="KEGG" id="wcp:H9Q76_09420"/>
<organism evidence="2 3">
    <name type="scientific">Wujia chipingensis</name>
    <dbReference type="NCBI Taxonomy" id="2763670"/>
    <lineage>
        <taxon>Bacteria</taxon>
        <taxon>Bacillati</taxon>
        <taxon>Bacillota</taxon>
        <taxon>Clostridia</taxon>
        <taxon>Lachnospirales</taxon>
        <taxon>Lachnospiraceae</taxon>
        <taxon>Wujia</taxon>
    </lineage>
</organism>
<dbReference type="PANTHER" id="PTHR37299">
    <property type="entry name" value="TRANSCRIPTIONAL REGULATOR-RELATED"/>
    <property type="match status" value="1"/>
</dbReference>
<dbReference type="InterPro" id="IPR046947">
    <property type="entry name" value="LytR-like"/>
</dbReference>
<dbReference type="EMBL" id="CP060632">
    <property type="protein sequence ID" value="QNL98960.1"/>
    <property type="molecule type" value="Genomic_DNA"/>
</dbReference>
<name>A0A7G9FK79_9FIRM</name>
<reference evidence="2 3" key="1">
    <citation type="submission" date="2020-08" db="EMBL/GenBank/DDBJ databases">
        <authorList>
            <person name="Liu C."/>
            <person name="Sun Q."/>
        </authorList>
    </citation>
    <scope>NUCLEOTIDE SEQUENCE [LARGE SCALE GENOMIC DNA]</scope>
    <source>
        <strain evidence="2 3">NSJ-4</strain>
    </source>
</reference>
<evidence type="ECO:0000313" key="3">
    <source>
        <dbReference type="Proteomes" id="UP000515819"/>
    </source>
</evidence>
<keyword evidence="3" id="KW-1185">Reference proteome</keyword>
<dbReference type="GO" id="GO:0000156">
    <property type="term" value="F:phosphorelay response regulator activity"/>
    <property type="evidence" value="ECO:0007669"/>
    <property type="project" value="InterPro"/>
</dbReference>
<dbReference type="InterPro" id="IPR007492">
    <property type="entry name" value="LytTR_DNA-bd_dom"/>
</dbReference>
<dbReference type="SMART" id="SM00850">
    <property type="entry name" value="LytTR"/>
    <property type="match status" value="1"/>
</dbReference>
<evidence type="ECO:0000259" key="1">
    <source>
        <dbReference type="PROSITE" id="PS50930"/>
    </source>
</evidence>